<organism evidence="1 2">
    <name type="scientific">Candidatus Cryptobacteroides faecavium</name>
    <dbReference type="NCBI Taxonomy" id="2840762"/>
    <lineage>
        <taxon>Bacteria</taxon>
        <taxon>Pseudomonadati</taxon>
        <taxon>Bacteroidota</taxon>
        <taxon>Bacteroidia</taxon>
        <taxon>Bacteroidales</taxon>
        <taxon>Candidatus Cryptobacteroides</taxon>
    </lineage>
</organism>
<accession>A0A9D9NFV4</accession>
<dbReference type="Gene3D" id="1.10.720.160">
    <property type="match status" value="1"/>
</dbReference>
<evidence type="ECO:0000313" key="1">
    <source>
        <dbReference type="EMBL" id="MBO8471934.1"/>
    </source>
</evidence>
<dbReference type="Gene3D" id="3.30.420.40">
    <property type="match status" value="2"/>
</dbReference>
<dbReference type="Proteomes" id="UP000823603">
    <property type="component" value="Unassembled WGS sequence"/>
</dbReference>
<dbReference type="SUPFAM" id="SSF53067">
    <property type="entry name" value="Actin-like ATPase domain"/>
    <property type="match status" value="2"/>
</dbReference>
<proteinExistence type="predicted"/>
<comment type="caution">
    <text evidence="1">The sequence shown here is derived from an EMBL/GenBank/DDBJ whole genome shotgun (WGS) entry which is preliminary data.</text>
</comment>
<reference evidence="1" key="1">
    <citation type="submission" date="2020-10" db="EMBL/GenBank/DDBJ databases">
        <authorList>
            <person name="Gilroy R."/>
        </authorList>
    </citation>
    <scope>NUCLEOTIDE SEQUENCE</scope>
    <source>
        <strain evidence="1">B2-22910</strain>
    </source>
</reference>
<sequence>MELIIESGATKTDFCLSDGQERARYRTSGINLATMDMSTVSLRIRDAVSCLNRRSGVECAGHVDAVHFYGAGFMDSAPGLERVFREMFPEAVMEFASDLMAAARAVCGRSAGIAAILGTGSNSCLYDGVSVVRNVHSCGYVLGDFGGGAALGKEFLADYLQGLAPEAMSADFCREYGVDYSSAVASVYRGDAPAGYLASFAPYVLSVSSGKLDRECAAYASGLIKENFRRFFRRCIRQYDTDTYSVGIVGSFGFACRDILEEMAREEGVRISQFMASPMEGLVRYHGCRGL</sequence>
<dbReference type="EMBL" id="JADIMB010000134">
    <property type="protein sequence ID" value="MBO8471934.1"/>
    <property type="molecule type" value="Genomic_DNA"/>
</dbReference>
<dbReference type="AlphaFoldDB" id="A0A9D9NFV4"/>
<evidence type="ECO:0000313" key="2">
    <source>
        <dbReference type="Proteomes" id="UP000823603"/>
    </source>
</evidence>
<dbReference type="InterPro" id="IPR043129">
    <property type="entry name" value="ATPase_NBD"/>
</dbReference>
<name>A0A9D9NFV4_9BACT</name>
<reference evidence="1" key="2">
    <citation type="journal article" date="2021" name="PeerJ">
        <title>Extensive microbial diversity within the chicken gut microbiome revealed by metagenomics and culture.</title>
        <authorList>
            <person name="Gilroy R."/>
            <person name="Ravi A."/>
            <person name="Getino M."/>
            <person name="Pursley I."/>
            <person name="Horton D.L."/>
            <person name="Alikhan N.F."/>
            <person name="Baker D."/>
            <person name="Gharbi K."/>
            <person name="Hall N."/>
            <person name="Watson M."/>
            <person name="Adriaenssens E.M."/>
            <person name="Foster-Nyarko E."/>
            <person name="Jarju S."/>
            <person name="Secka A."/>
            <person name="Antonio M."/>
            <person name="Oren A."/>
            <person name="Chaudhuri R.R."/>
            <person name="La Ragione R."/>
            <person name="Hildebrand F."/>
            <person name="Pallen M.J."/>
        </authorList>
    </citation>
    <scope>NUCLEOTIDE SEQUENCE</scope>
    <source>
        <strain evidence="1">B2-22910</strain>
    </source>
</reference>
<gene>
    <name evidence="1" type="ORF">IAB82_09110</name>
</gene>
<protein>
    <submittedName>
        <fullName evidence="1">ATPase</fullName>
    </submittedName>
</protein>